<reference evidence="7" key="1">
    <citation type="journal article" date="2014" name="Genome Announc.">
        <title>Genome sequence of the yeast Cyberlindnera fabianii (Hansenula fabianii).</title>
        <authorList>
            <person name="Freel K.C."/>
            <person name="Sarilar V."/>
            <person name="Neuveglise C."/>
            <person name="Devillers H."/>
            <person name="Friedrich A."/>
            <person name="Schacherer J."/>
        </authorList>
    </citation>
    <scope>NUCLEOTIDE SEQUENCE</scope>
    <source>
        <strain evidence="7">YJS4271</strain>
    </source>
</reference>
<dbReference type="PANTHER" id="PTHR13353">
    <property type="entry name" value="TRANSMEMBRANE PROTEIN 19"/>
    <property type="match status" value="1"/>
</dbReference>
<dbReference type="Pfam" id="PF01940">
    <property type="entry name" value="DUF92"/>
    <property type="match status" value="1"/>
</dbReference>
<dbReference type="InterPro" id="IPR002794">
    <property type="entry name" value="DUF92_TMEM19"/>
</dbReference>
<feature type="transmembrane region" description="Helical" evidence="6">
    <location>
        <begin position="105"/>
        <end position="124"/>
    </location>
</feature>
<keyword evidence="3 6" id="KW-0812">Transmembrane</keyword>
<keyword evidence="5 6" id="KW-0472">Membrane</keyword>
<organism evidence="7">
    <name type="scientific">Cyberlindnera fabianii</name>
    <name type="common">Yeast</name>
    <name type="synonym">Hansenula fabianii</name>
    <dbReference type="NCBI Taxonomy" id="36022"/>
    <lineage>
        <taxon>Eukaryota</taxon>
        <taxon>Fungi</taxon>
        <taxon>Dikarya</taxon>
        <taxon>Ascomycota</taxon>
        <taxon>Saccharomycotina</taxon>
        <taxon>Saccharomycetes</taxon>
        <taxon>Phaffomycetales</taxon>
        <taxon>Phaffomycetaceae</taxon>
        <taxon>Cyberlindnera</taxon>
    </lineage>
</organism>
<evidence type="ECO:0000313" key="8">
    <source>
        <dbReference type="EMBL" id="ONH69974.1"/>
    </source>
</evidence>
<comment type="similarity">
    <text evidence="2">Belongs to the TMEM19 family.</text>
</comment>
<evidence type="ECO:0000313" key="9">
    <source>
        <dbReference type="Proteomes" id="UP000189513"/>
    </source>
</evidence>
<keyword evidence="4 6" id="KW-1133">Transmembrane helix</keyword>
<dbReference type="AlphaFoldDB" id="A0A061ATH1"/>
<dbReference type="EMBL" id="MPUK01000001">
    <property type="protein sequence ID" value="ONH69974.1"/>
    <property type="molecule type" value="Genomic_DNA"/>
</dbReference>
<dbReference type="Proteomes" id="UP000189513">
    <property type="component" value="Unassembled WGS sequence"/>
</dbReference>
<dbReference type="EMBL" id="LK052887">
    <property type="protein sequence ID" value="CDR38679.1"/>
    <property type="molecule type" value="Genomic_DNA"/>
</dbReference>
<reference evidence="8" key="3">
    <citation type="submission" date="2017-01" db="EMBL/GenBank/DDBJ databases">
        <authorList>
            <person name="Mah S.A."/>
            <person name="Swanson W.J."/>
            <person name="Moy G.W."/>
            <person name="Vacquier V.D."/>
        </authorList>
    </citation>
    <scope>NUCLEOTIDE SEQUENCE [LARGE SCALE GENOMIC DNA]</scope>
    <source>
        <strain evidence="8">65</strain>
    </source>
</reference>
<reference evidence="9" key="2">
    <citation type="journal article" date="2017" name="Genome Announc.">
        <title>Genome sequences of Cyberlindnera fabianii 65, Pichia kudriavzevii 129, and Saccharomyces cerevisiae 131 isolated from fermented masau fruits in Zimbabwe.</title>
        <authorList>
            <person name="van Rijswijck I.M.H."/>
            <person name="Derks M.F.L."/>
            <person name="Abee T."/>
            <person name="de Ridder D."/>
            <person name="Smid E.J."/>
        </authorList>
    </citation>
    <scope>NUCLEOTIDE SEQUENCE [LARGE SCALE GENOMIC DNA]</scope>
    <source>
        <strain evidence="9">65</strain>
    </source>
</reference>
<dbReference type="PANTHER" id="PTHR13353:SF5">
    <property type="entry name" value="TRANSMEMBRANE PROTEIN 19"/>
    <property type="match status" value="1"/>
</dbReference>
<dbReference type="OrthoDB" id="30881at2759"/>
<evidence type="ECO:0000313" key="7">
    <source>
        <dbReference type="EMBL" id="CDR38679.1"/>
    </source>
</evidence>
<dbReference type="OMA" id="MSSFACC"/>
<feature type="transmembrane region" description="Helical" evidence="6">
    <location>
        <begin position="280"/>
        <end position="298"/>
    </location>
</feature>
<evidence type="ECO:0000256" key="4">
    <source>
        <dbReference type="ARBA" id="ARBA00022989"/>
    </source>
</evidence>
<keyword evidence="9" id="KW-1185">Reference proteome</keyword>
<dbReference type="VEuPathDB" id="FungiDB:BON22_0143"/>
<dbReference type="GO" id="GO:0016020">
    <property type="term" value="C:membrane"/>
    <property type="evidence" value="ECO:0007669"/>
    <property type="project" value="UniProtKB-SubCell"/>
</dbReference>
<gene>
    <name evidence="8" type="ORF">BON22_0143</name>
    <name evidence="7" type="ORF">CYFA0S_02e04500g</name>
</gene>
<sequence length="299" mass="32302">MELRYPLSHKFVNINDHVTIAVRALVILGVAYRAYSKKSLTTSGIVAAIITGIVHALPQSNLPLILLITFFITSSKATHYKEEQKGSKVKIPGGKTAAEQSQRTYVQVLSNSFFSTALILASSFTDDYELTTMAKAGIVTQYVAVIADTWSSEFGILSTEQPFLLTTFKKVPPGTNGGVTKLGLAAGLAGSALLSAIAAAFQKDRVIGHFFFFTIIGFMGTIIDSVMGTFMQATLVDTKDGKVLEPVGGCKVDQTTLWDNKDNLKVVTGENVLSNNQVNLIMSFQCVMLGMGIYIYIFG</sequence>
<protein>
    <submittedName>
        <fullName evidence="7">CYFA0S02e04500g1_1</fullName>
    </submittedName>
    <submittedName>
        <fullName evidence="8">Transmembrane protein 19</fullName>
    </submittedName>
</protein>
<feature type="transmembrane region" description="Helical" evidence="6">
    <location>
        <begin position="12"/>
        <end position="32"/>
    </location>
</feature>
<dbReference type="STRING" id="36022.A0A061ATH1"/>
<name>A0A061ATH1_CYBFA</name>
<evidence type="ECO:0000256" key="2">
    <source>
        <dbReference type="ARBA" id="ARBA00009012"/>
    </source>
</evidence>
<evidence type="ECO:0000256" key="6">
    <source>
        <dbReference type="SAM" id="Phobius"/>
    </source>
</evidence>
<evidence type="ECO:0000256" key="1">
    <source>
        <dbReference type="ARBA" id="ARBA00004141"/>
    </source>
</evidence>
<feature type="transmembrane region" description="Helical" evidence="6">
    <location>
        <begin position="182"/>
        <end position="201"/>
    </location>
</feature>
<evidence type="ECO:0000256" key="5">
    <source>
        <dbReference type="ARBA" id="ARBA00023136"/>
    </source>
</evidence>
<evidence type="ECO:0000256" key="3">
    <source>
        <dbReference type="ARBA" id="ARBA00022692"/>
    </source>
</evidence>
<feature type="transmembrane region" description="Helical" evidence="6">
    <location>
        <begin position="210"/>
        <end position="231"/>
    </location>
</feature>
<proteinExistence type="inferred from homology"/>
<comment type="subcellular location">
    <subcellularLocation>
        <location evidence="1">Membrane</location>
        <topology evidence="1">Multi-pass membrane protein</topology>
    </subcellularLocation>
</comment>
<accession>A0A061ATH1</accession>